<dbReference type="Pfam" id="PF01757">
    <property type="entry name" value="Acyl_transf_3"/>
    <property type="match status" value="1"/>
</dbReference>
<feature type="transmembrane region" description="Helical" evidence="1">
    <location>
        <begin position="6"/>
        <end position="28"/>
    </location>
</feature>
<sequence length="316" mass="36970">MLFGKYFIPLQELSYFFVLAGYFMMASLEKLEISNHSKANGAKLVVEFMIKKFKRLAPSAYFWVFVALFFSVFLPNKQLFLEPYQMAQKVFSTILWVRNFNEAAEPTHLGYFWAISLEFQFFVIFSIIYLFLGKKYVIYISVLFCLIMMIYRPGEKMGWLFRFDPMLYGVLIYYFIRYIGQDFIENIFKAGRKSKIFISLLLVASLSAVLPMLAIYSNFKFSVSSITAAFMLLLALSNNGYFYPKNKILSTIVDYIASRSYALFCTHILVWCIVKRVYILLGIDNQLSLFLFAIVAMFIASEFSYRYIENLLVVKK</sequence>
<reference evidence="3 4" key="1">
    <citation type="submission" date="2018-05" db="EMBL/GenBank/DDBJ databases">
        <title>Draft Genome Sequences for a Diverse set of 7 Haemophilus Species.</title>
        <authorList>
            <person name="Nichols M."/>
            <person name="Topaz N."/>
            <person name="Wang X."/>
            <person name="Wang X."/>
            <person name="Boxrud D."/>
        </authorList>
    </citation>
    <scope>NUCLEOTIDE SEQUENCE [LARGE SCALE GENOMIC DNA]</scope>
    <source>
        <strain evidence="3 4">C2008003258</strain>
    </source>
</reference>
<evidence type="ECO:0000313" key="3">
    <source>
        <dbReference type="EMBL" id="RDE92387.1"/>
    </source>
</evidence>
<keyword evidence="3" id="KW-0012">Acyltransferase</keyword>
<gene>
    <name evidence="3" type="ORF">DPV97_04625</name>
</gene>
<feature type="domain" description="Acyltransferase 3" evidence="2">
    <location>
        <begin position="15"/>
        <end position="300"/>
    </location>
</feature>
<feature type="transmembrane region" description="Helical" evidence="1">
    <location>
        <begin position="221"/>
        <end position="241"/>
    </location>
</feature>
<keyword evidence="3" id="KW-0808">Transferase</keyword>
<dbReference type="InterPro" id="IPR050879">
    <property type="entry name" value="Acyltransferase_3"/>
</dbReference>
<name>A0AB37IKH6_HAEPA</name>
<keyword evidence="1" id="KW-1133">Transmembrane helix</keyword>
<dbReference type="GO" id="GO:0016747">
    <property type="term" value="F:acyltransferase activity, transferring groups other than amino-acyl groups"/>
    <property type="evidence" value="ECO:0007669"/>
    <property type="project" value="InterPro"/>
</dbReference>
<feature type="transmembrane region" description="Helical" evidence="1">
    <location>
        <begin position="261"/>
        <end position="281"/>
    </location>
</feature>
<feature type="transmembrane region" description="Helical" evidence="1">
    <location>
        <begin position="111"/>
        <end position="131"/>
    </location>
</feature>
<proteinExistence type="predicted"/>
<organism evidence="3 4">
    <name type="scientific">Haemophilus parainfluenzae</name>
    <dbReference type="NCBI Taxonomy" id="729"/>
    <lineage>
        <taxon>Bacteria</taxon>
        <taxon>Pseudomonadati</taxon>
        <taxon>Pseudomonadota</taxon>
        <taxon>Gammaproteobacteria</taxon>
        <taxon>Pasteurellales</taxon>
        <taxon>Pasteurellaceae</taxon>
        <taxon>Haemophilus</taxon>
    </lineage>
</organism>
<dbReference type="GO" id="GO:0000271">
    <property type="term" value="P:polysaccharide biosynthetic process"/>
    <property type="evidence" value="ECO:0007669"/>
    <property type="project" value="TreeGrafter"/>
</dbReference>
<comment type="caution">
    <text evidence="3">The sequence shown here is derived from an EMBL/GenBank/DDBJ whole genome shotgun (WGS) entry which is preliminary data.</text>
</comment>
<dbReference type="PANTHER" id="PTHR23028:SF53">
    <property type="entry name" value="ACYL_TRANSF_3 DOMAIN-CONTAINING PROTEIN"/>
    <property type="match status" value="1"/>
</dbReference>
<dbReference type="PANTHER" id="PTHR23028">
    <property type="entry name" value="ACETYLTRANSFERASE"/>
    <property type="match status" value="1"/>
</dbReference>
<feature type="transmembrane region" description="Helical" evidence="1">
    <location>
        <begin position="287"/>
        <end position="308"/>
    </location>
</feature>
<keyword evidence="1" id="KW-0812">Transmembrane</keyword>
<dbReference type="Proteomes" id="UP000253763">
    <property type="component" value="Unassembled WGS sequence"/>
</dbReference>
<evidence type="ECO:0000259" key="2">
    <source>
        <dbReference type="Pfam" id="PF01757"/>
    </source>
</evidence>
<dbReference type="EMBL" id="QEPZ01000003">
    <property type="protein sequence ID" value="RDE92387.1"/>
    <property type="molecule type" value="Genomic_DNA"/>
</dbReference>
<dbReference type="AlphaFoldDB" id="A0AB37IKH6"/>
<feature type="transmembrane region" description="Helical" evidence="1">
    <location>
        <begin position="196"/>
        <end position="215"/>
    </location>
</feature>
<dbReference type="GO" id="GO:0016020">
    <property type="term" value="C:membrane"/>
    <property type="evidence" value="ECO:0007669"/>
    <property type="project" value="TreeGrafter"/>
</dbReference>
<feature type="transmembrane region" description="Helical" evidence="1">
    <location>
        <begin position="136"/>
        <end position="153"/>
    </location>
</feature>
<evidence type="ECO:0000313" key="4">
    <source>
        <dbReference type="Proteomes" id="UP000253763"/>
    </source>
</evidence>
<keyword evidence="1" id="KW-0472">Membrane</keyword>
<feature type="transmembrane region" description="Helical" evidence="1">
    <location>
        <begin position="159"/>
        <end position="176"/>
    </location>
</feature>
<accession>A0AB37IKH6</accession>
<feature type="transmembrane region" description="Helical" evidence="1">
    <location>
        <begin position="56"/>
        <end position="74"/>
    </location>
</feature>
<dbReference type="InterPro" id="IPR002656">
    <property type="entry name" value="Acyl_transf_3_dom"/>
</dbReference>
<evidence type="ECO:0000256" key="1">
    <source>
        <dbReference type="SAM" id="Phobius"/>
    </source>
</evidence>
<protein>
    <submittedName>
        <fullName evidence="3">Acyltransferase</fullName>
    </submittedName>
</protein>